<dbReference type="GO" id="GO:0016491">
    <property type="term" value="F:oxidoreductase activity"/>
    <property type="evidence" value="ECO:0007669"/>
    <property type="project" value="InterPro"/>
</dbReference>
<organism evidence="2 3">
    <name type="scientific">Pythium oligandrum</name>
    <name type="common">Mycoparasitic fungus</name>
    <dbReference type="NCBI Taxonomy" id="41045"/>
    <lineage>
        <taxon>Eukaryota</taxon>
        <taxon>Sar</taxon>
        <taxon>Stramenopiles</taxon>
        <taxon>Oomycota</taxon>
        <taxon>Peronosporomycetes</taxon>
        <taxon>Pythiales</taxon>
        <taxon>Pythiaceae</taxon>
        <taxon>Pythium</taxon>
    </lineage>
</organism>
<dbReference type="Gene3D" id="3.20.20.100">
    <property type="entry name" value="NADP-dependent oxidoreductase domain"/>
    <property type="match status" value="2"/>
</dbReference>
<evidence type="ECO:0000259" key="1">
    <source>
        <dbReference type="Pfam" id="PF00248"/>
    </source>
</evidence>
<proteinExistence type="predicted"/>
<dbReference type="OrthoDB" id="416253at2759"/>
<dbReference type="SUPFAM" id="SSF51430">
    <property type="entry name" value="NAD(P)-linked oxidoreductase"/>
    <property type="match status" value="1"/>
</dbReference>
<reference evidence="2" key="1">
    <citation type="submission" date="2019-03" db="EMBL/GenBank/DDBJ databases">
        <title>Long read genome sequence of the mycoparasitic Pythium oligandrum ATCC 38472 isolated from sugarbeet rhizosphere.</title>
        <authorList>
            <person name="Gaulin E."/>
        </authorList>
    </citation>
    <scope>NUCLEOTIDE SEQUENCE</scope>
    <source>
        <strain evidence="2">ATCC 38472_TT</strain>
    </source>
</reference>
<dbReference type="EMBL" id="SPLM01000037">
    <property type="protein sequence ID" value="TMW65463.1"/>
    <property type="molecule type" value="Genomic_DNA"/>
</dbReference>
<accession>A0A8K1CM60</accession>
<dbReference type="Proteomes" id="UP000794436">
    <property type="component" value="Unassembled WGS sequence"/>
</dbReference>
<gene>
    <name evidence="2" type="ORF">Poli38472_008105</name>
</gene>
<dbReference type="PROSITE" id="PS00063">
    <property type="entry name" value="ALDOKETO_REDUCTASE_3"/>
    <property type="match status" value="1"/>
</dbReference>
<evidence type="ECO:0000313" key="2">
    <source>
        <dbReference type="EMBL" id="TMW65463.1"/>
    </source>
</evidence>
<feature type="domain" description="NADP-dependent oxidoreductase" evidence="1">
    <location>
        <begin position="22"/>
        <end position="115"/>
    </location>
</feature>
<dbReference type="Pfam" id="PF00248">
    <property type="entry name" value="Aldo_ket_red"/>
    <property type="match status" value="1"/>
</dbReference>
<dbReference type="PANTHER" id="PTHR43827:SF13">
    <property type="entry name" value="ALDO_KETO REDUCTASE FAMILY PROTEIN"/>
    <property type="match status" value="1"/>
</dbReference>
<dbReference type="InterPro" id="IPR020471">
    <property type="entry name" value="AKR"/>
</dbReference>
<keyword evidence="3" id="KW-1185">Reference proteome</keyword>
<dbReference type="InterPro" id="IPR036812">
    <property type="entry name" value="NAD(P)_OxRdtase_dom_sf"/>
</dbReference>
<dbReference type="InterPro" id="IPR018170">
    <property type="entry name" value="Aldo/ket_reductase_CS"/>
</dbReference>
<dbReference type="PANTHER" id="PTHR43827">
    <property type="entry name" value="2,5-DIKETO-D-GLUCONIC ACID REDUCTASE"/>
    <property type="match status" value="1"/>
</dbReference>
<name>A0A8K1CM60_PYTOL</name>
<dbReference type="InterPro" id="IPR023210">
    <property type="entry name" value="NADP_OxRdtase_dom"/>
</dbReference>
<protein>
    <recommendedName>
        <fullName evidence="1">NADP-dependent oxidoreductase domain-containing protein</fullName>
    </recommendedName>
</protein>
<dbReference type="AlphaFoldDB" id="A0A8K1CM60"/>
<dbReference type="PRINTS" id="PR00069">
    <property type="entry name" value="ALDKETRDTASE"/>
</dbReference>
<sequence length="192" mass="20941">MTVAVATRQLPSGASIPVIGLGVYESGPGDETYNSVLTALKLGYRHVDTARFYQNETDVYRAIVDSGVPRDEVFVTSKVFSIEAWTYDSVVEATKTSAANLGGYVDLYLLHAPEVAGELNASPAQVLIAWSIAKGFVTLPKSVKQHRLKENLEAHNVKLSGEQIAKLDSPDDYFLSSFLNGRPFDPIKDYAV</sequence>
<evidence type="ECO:0000313" key="3">
    <source>
        <dbReference type="Proteomes" id="UP000794436"/>
    </source>
</evidence>
<comment type="caution">
    <text evidence="2">The sequence shown here is derived from an EMBL/GenBank/DDBJ whole genome shotgun (WGS) entry which is preliminary data.</text>
</comment>